<dbReference type="Proteomes" id="UP000064525">
    <property type="component" value="Chromosome I"/>
</dbReference>
<comment type="subcellular location">
    <subcellularLocation>
        <location evidence="1">Cell inner membrane</location>
        <topology evidence="1">Multi-pass membrane protein</topology>
    </subcellularLocation>
</comment>
<feature type="transmembrane region" description="Helical" evidence="9">
    <location>
        <begin position="541"/>
        <end position="558"/>
    </location>
</feature>
<dbReference type="PATRIC" id="fig|76936.10.peg.624"/>
<evidence type="ECO:0000313" key="10">
    <source>
        <dbReference type="EMBL" id="CUU39525.1"/>
    </source>
</evidence>
<feature type="transmembrane region" description="Helical" evidence="9">
    <location>
        <begin position="926"/>
        <end position="950"/>
    </location>
</feature>
<name>A0A099UEY8_9HELI</name>
<dbReference type="AlphaFoldDB" id="A0A099UEY8"/>
<dbReference type="STRING" id="76936.BN2458_PEG0639"/>
<dbReference type="PROSITE" id="PS51257">
    <property type="entry name" value="PROKAR_LIPOPROTEIN"/>
    <property type="match status" value="1"/>
</dbReference>
<evidence type="ECO:0000256" key="2">
    <source>
        <dbReference type="ARBA" id="ARBA00010942"/>
    </source>
</evidence>
<dbReference type="Gene3D" id="3.30.70.1440">
    <property type="entry name" value="Multidrug efflux transporter AcrB pore domain"/>
    <property type="match status" value="1"/>
</dbReference>
<protein>
    <submittedName>
        <fullName evidence="11">Multidrug efflux RND transporter permease subunit</fullName>
    </submittedName>
    <submittedName>
        <fullName evidence="10">RND efflux system, inner membrane transporter CmeB</fullName>
    </submittedName>
</protein>
<dbReference type="KEGG" id="hty:BN2458_PEG0639"/>
<dbReference type="NCBIfam" id="NF000282">
    <property type="entry name" value="RND_permease_1"/>
    <property type="match status" value="1"/>
</dbReference>
<evidence type="ECO:0000256" key="1">
    <source>
        <dbReference type="ARBA" id="ARBA00004429"/>
    </source>
</evidence>
<keyword evidence="12" id="KW-1185">Reference proteome</keyword>
<dbReference type="SUPFAM" id="SSF82866">
    <property type="entry name" value="Multidrug efflux transporter AcrB transmembrane domain"/>
    <property type="match status" value="2"/>
</dbReference>
<dbReference type="SUPFAM" id="SSF82714">
    <property type="entry name" value="Multidrug efflux transporter AcrB TolC docking domain, DN and DC subdomains"/>
    <property type="match status" value="2"/>
</dbReference>
<evidence type="ECO:0000256" key="8">
    <source>
        <dbReference type="ARBA" id="ARBA00023136"/>
    </source>
</evidence>
<accession>A0A099UEY8</accession>
<evidence type="ECO:0000256" key="4">
    <source>
        <dbReference type="ARBA" id="ARBA00022475"/>
    </source>
</evidence>
<evidence type="ECO:0000256" key="7">
    <source>
        <dbReference type="ARBA" id="ARBA00022989"/>
    </source>
</evidence>
<dbReference type="OrthoDB" id="9759330at2"/>
<evidence type="ECO:0000313" key="12">
    <source>
        <dbReference type="Proteomes" id="UP000029925"/>
    </source>
</evidence>
<dbReference type="Proteomes" id="UP000029925">
    <property type="component" value="Unassembled WGS sequence"/>
</dbReference>
<feature type="transmembrane region" description="Helical" evidence="9">
    <location>
        <begin position="477"/>
        <end position="504"/>
    </location>
</feature>
<evidence type="ECO:0000256" key="6">
    <source>
        <dbReference type="ARBA" id="ARBA00022692"/>
    </source>
</evidence>
<feature type="transmembrane region" description="Helical" evidence="9">
    <location>
        <begin position="367"/>
        <end position="387"/>
    </location>
</feature>
<keyword evidence="3" id="KW-0813">Transport</keyword>
<dbReference type="Gene3D" id="3.30.70.1320">
    <property type="entry name" value="Multidrug efflux transporter AcrB pore domain like"/>
    <property type="match status" value="1"/>
</dbReference>
<dbReference type="InterPro" id="IPR027463">
    <property type="entry name" value="AcrB_DN_DC_subdom"/>
</dbReference>
<keyword evidence="5" id="KW-0997">Cell inner membrane</keyword>
<dbReference type="GO" id="GO:0005886">
    <property type="term" value="C:plasma membrane"/>
    <property type="evidence" value="ECO:0007669"/>
    <property type="project" value="UniProtKB-SubCell"/>
</dbReference>
<keyword evidence="8 9" id="KW-0472">Membrane</keyword>
<dbReference type="NCBIfam" id="TIGR00915">
    <property type="entry name" value="2A0602"/>
    <property type="match status" value="1"/>
</dbReference>
<feature type="transmembrane region" description="Helical" evidence="9">
    <location>
        <begin position="1004"/>
        <end position="1031"/>
    </location>
</feature>
<reference evidence="13" key="3">
    <citation type="submission" date="2015-11" db="EMBL/GenBank/DDBJ databases">
        <authorList>
            <person name="Anvar S.Y."/>
        </authorList>
    </citation>
    <scope>NUCLEOTIDE SEQUENCE [LARGE SCALE GENOMIC DNA]</scope>
</reference>
<dbReference type="FunFam" id="1.20.1640.10:FF:000001">
    <property type="entry name" value="Efflux pump membrane transporter"/>
    <property type="match status" value="1"/>
</dbReference>
<evidence type="ECO:0000313" key="11">
    <source>
        <dbReference type="EMBL" id="TLD79390.1"/>
    </source>
</evidence>
<feature type="transmembrane region" description="Helical" evidence="9">
    <location>
        <begin position="12"/>
        <end position="32"/>
    </location>
</feature>
<evidence type="ECO:0000256" key="9">
    <source>
        <dbReference type="SAM" id="Phobius"/>
    </source>
</evidence>
<dbReference type="Gene3D" id="1.20.1640.10">
    <property type="entry name" value="Multidrug efflux transporter AcrB transmembrane domain"/>
    <property type="match status" value="2"/>
</dbReference>
<organism evidence="10 13">
    <name type="scientific">Helicobacter typhlonius</name>
    <dbReference type="NCBI Taxonomy" id="76936"/>
    <lineage>
        <taxon>Bacteria</taxon>
        <taxon>Pseudomonadati</taxon>
        <taxon>Campylobacterota</taxon>
        <taxon>Epsilonproteobacteria</taxon>
        <taxon>Campylobacterales</taxon>
        <taxon>Helicobacteraceae</taxon>
        <taxon>Helicobacter</taxon>
    </lineage>
</organism>
<dbReference type="InterPro" id="IPR004764">
    <property type="entry name" value="MdtF-like"/>
</dbReference>
<dbReference type="Gene3D" id="3.30.70.1430">
    <property type="entry name" value="Multidrug efflux transporter AcrB pore domain"/>
    <property type="match status" value="2"/>
</dbReference>
<proteinExistence type="inferred from homology"/>
<keyword evidence="7 9" id="KW-1133">Transmembrane helix</keyword>
<feature type="transmembrane region" description="Helical" evidence="9">
    <location>
        <begin position="971"/>
        <end position="992"/>
    </location>
</feature>
<keyword evidence="6 9" id="KW-0812">Transmembrane</keyword>
<dbReference type="Pfam" id="PF00873">
    <property type="entry name" value="ACR_tran"/>
    <property type="match status" value="1"/>
</dbReference>
<dbReference type="SUPFAM" id="SSF82693">
    <property type="entry name" value="Multidrug efflux transporter AcrB pore domain, PN1, PN2, PC1 and PC2 subdomains"/>
    <property type="match status" value="4"/>
</dbReference>
<dbReference type="PANTHER" id="PTHR32063:SF13">
    <property type="entry name" value="MULTIDRUG EFFLUX PUMP SUBUNIT ACRB-RELATED"/>
    <property type="match status" value="1"/>
</dbReference>
<dbReference type="EMBL" id="LN907858">
    <property type="protein sequence ID" value="CUU39525.1"/>
    <property type="molecule type" value="Genomic_DNA"/>
</dbReference>
<dbReference type="EMBL" id="JRPF02000001">
    <property type="protein sequence ID" value="TLD79390.1"/>
    <property type="molecule type" value="Genomic_DNA"/>
</dbReference>
<dbReference type="GO" id="GO:0042910">
    <property type="term" value="F:xenobiotic transmembrane transporter activity"/>
    <property type="evidence" value="ECO:0007669"/>
    <property type="project" value="TreeGrafter"/>
</dbReference>
<dbReference type="PANTHER" id="PTHR32063">
    <property type="match status" value="1"/>
</dbReference>
<feature type="transmembrane region" description="Helical" evidence="9">
    <location>
        <begin position="393"/>
        <end position="414"/>
    </location>
</feature>
<dbReference type="GeneID" id="78150919"/>
<feature type="transmembrane region" description="Helical" evidence="9">
    <location>
        <begin position="449"/>
        <end position="471"/>
    </location>
</feature>
<keyword evidence="4" id="KW-1003">Cell membrane</keyword>
<dbReference type="InterPro" id="IPR001036">
    <property type="entry name" value="Acrflvin-R"/>
</dbReference>
<dbReference type="GO" id="GO:0009636">
    <property type="term" value="P:response to toxic substance"/>
    <property type="evidence" value="ECO:0007669"/>
    <property type="project" value="UniProtKB-ARBA"/>
</dbReference>
<dbReference type="PRINTS" id="PR00702">
    <property type="entry name" value="ACRIFLAVINRP"/>
</dbReference>
<evidence type="ECO:0000256" key="5">
    <source>
        <dbReference type="ARBA" id="ARBA00022519"/>
    </source>
</evidence>
<evidence type="ECO:0000313" key="13">
    <source>
        <dbReference type="Proteomes" id="UP000064525"/>
    </source>
</evidence>
<dbReference type="GO" id="GO:0015562">
    <property type="term" value="F:efflux transmembrane transporter activity"/>
    <property type="evidence" value="ECO:0007669"/>
    <property type="project" value="InterPro"/>
</dbReference>
<feature type="transmembrane region" description="Helical" evidence="9">
    <location>
        <begin position="344"/>
        <end position="360"/>
    </location>
</feature>
<dbReference type="Gene3D" id="3.30.2090.10">
    <property type="entry name" value="Multidrug efflux transporter AcrB TolC docking domain, DN and DC subdomains"/>
    <property type="match status" value="2"/>
</dbReference>
<comment type="similarity">
    <text evidence="2">Belongs to the resistance-nodulation-cell division (RND) (TC 2.A.6) family.</text>
</comment>
<feature type="transmembrane region" description="Helical" evidence="9">
    <location>
        <begin position="876"/>
        <end position="893"/>
    </location>
</feature>
<reference evidence="10" key="2">
    <citation type="submission" date="2015-11" db="EMBL/GenBank/DDBJ databases">
        <authorList>
            <person name="Zhang Y."/>
            <person name="Guo Z."/>
        </authorList>
    </citation>
    <scope>NUCLEOTIDE SEQUENCE</scope>
    <source>
        <strain evidence="10">1</strain>
    </source>
</reference>
<reference evidence="11 12" key="1">
    <citation type="journal article" date="2014" name="Genome Announc.">
        <title>Draft genome sequences of eight enterohepatic helicobacter species isolated from both laboratory and wild rodents.</title>
        <authorList>
            <person name="Sheh A."/>
            <person name="Shen Z."/>
            <person name="Fox J.G."/>
        </authorList>
    </citation>
    <scope>NUCLEOTIDE SEQUENCE [LARGE SCALE GENOMIC DNA]</scope>
    <source>
        <strain evidence="11 12">MIT 98-6810</strain>
    </source>
</reference>
<dbReference type="RefSeq" id="WP_034343536.1">
    <property type="nucleotide sequence ID" value="NZ_CAOMJD010000020.1"/>
</dbReference>
<evidence type="ECO:0000256" key="3">
    <source>
        <dbReference type="ARBA" id="ARBA00022448"/>
    </source>
</evidence>
<gene>
    <name evidence="10" type="ORF">BN2458_PEG0639</name>
    <name evidence="11" type="ORF">LS75_000120</name>
</gene>
<sequence>MSRFCINRPIFAMVLSIVITLVGCISMFVLPIEEYPQVVPNEIMVQATYSGASAEVMANTVASIIEDSINGVEGMLYMKSSSTSSGVMNLSVFFSNDTNADMALVNVSNRVQAALAQLPTEVQRVGITTRKRSSTMLGVYAMYSDNPAYTATFVANYGILNVINELKRVPGVGDVTPFGTRDYSMRIWLDIDKLSQNNLTPSEVAKVIAEQNSQFAVGSFGKEPVRSDIAFTYSVTTQGRFVSAEEFGNIIIRSNNDGSALRLKDVAKIELGAKDYSVSPLFNGKDAAAFGIALQPGANALDVADNVEKKMKELSQNFPEGLHYKNVYNTTDFVKISIKEVRKTFIEAIVLVVIIMYFFLQNFRATIIPVIAIPVSIIGTFAGMYALGFSINLLTLFGLILAIGIVVDDAIIVIENVERILHTEKKANGEKYSVKEATLKAMGEIQGPVVAIVLVLCSVFIPVAFIGGFSGAIYKQFAITIVISVVISGFVALTLTPALCVSILKAKEPKPFYIVKRFNDFFDWLTHKFGMQIGRALRRGSALLLCFVAIIVVTWGLFSRLPSSLVPSEDKGSMISFIQLPPAASLSRTTTEGKKALAILEQNPNVDYSFLISGFDMLASAARSSGAVIFVTLKNWSERNESSFEMSKKMMGVFNASLDAFSLVTTPPAIMGLSTVGGFEIYIQDRNGGSIKDLEKYANLLVMEANKRKELVGVRSLFSANIPQYHLTLDRERAKASNVNIDDVFTTMQSTFGQYYVNDFNLYGKTYQVNVQAQSEFRESPEDLSRIFVKSGNGDLIPISALVHFERVIGPDIVDRFNLFTSAKIVGNPNESEGYSSGDALRVIEQLVKEVLPEGYTIAYSGTSYQEKNASGTGEIAFIFGLIFVFLILCAQYERWLMPLSVLSAVPFAVFGAVVATTLRGLDNDIYFNIGLVMLIALSAKNAILIVEFAQHLHEKEGKGIMESAIGAAKLRFRPIIMTSLAFSIGVLPLVLSTGAGSAARHAIGTGVIGGMMAATFIAIFFIPLFWSYVARLSQWIQSKKGNQ</sequence>
<feature type="transmembrane region" description="Helical" evidence="9">
    <location>
        <begin position="900"/>
        <end position="920"/>
    </location>
</feature>